<dbReference type="Gene3D" id="3.40.50.720">
    <property type="entry name" value="NAD(P)-binding Rossmann-like Domain"/>
    <property type="match status" value="1"/>
</dbReference>
<accession>A0ABR8LTJ9</accession>
<evidence type="ECO:0000259" key="1">
    <source>
        <dbReference type="Pfam" id="PF00899"/>
    </source>
</evidence>
<proteinExistence type="predicted"/>
<name>A0ABR8LTJ9_9ALTE</name>
<dbReference type="InterPro" id="IPR000594">
    <property type="entry name" value="ThiF_NAD_FAD-bd"/>
</dbReference>
<gene>
    <name evidence="2" type="ORF">HHX48_17130</name>
</gene>
<dbReference type="CDD" id="cd00757">
    <property type="entry name" value="ThiF_MoeB_HesA_family"/>
    <property type="match status" value="1"/>
</dbReference>
<feature type="domain" description="THIF-type NAD/FAD binding fold" evidence="1">
    <location>
        <begin position="10"/>
        <end position="152"/>
    </location>
</feature>
<dbReference type="PANTHER" id="PTHR10953:SF102">
    <property type="entry name" value="ADENYLYLTRANSFERASE AND SULFURTRANSFERASE MOCS3"/>
    <property type="match status" value="1"/>
</dbReference>
<dbReference type="RefSeq" id="WP_191026552.1">
    <property type="nucleotide sequence ID" value="NZ_JABBXD010000014.1"/>
</dbReference>
<evidence type="ECO:0000313" key="2">
    <source>
        <dbReference type="EMBL" id="MBD3587464.1"/>
    </source>
</evidence>
<dbReference type="Proteomes" id="UP000624419">
    <property type="component" value="Unassembled WGS sequence"/>
</dbReference>
<evidence type="ECO:0000313" key="3">
    <source>
        <dbReference type="Proteomes" id="UP000624419"/>
    </source>
</evidence>
<dbReference type="PANTHER" id="PTHR10953">
    <property type="entry name" value="UBIQUITIN-ACTIVATING ENZYME E1"/>
    <property type="match status" value="1"/>
</dbReference>
<sequence>MTDSKWFSRYSRQLLIDDFDDTHQQKLAQASIVIIGMGGLGCAAAMHLAASGIGTLSLIDPDSVALSNLPRQTLYTEADVGEPKVQCARARLNANNAHCKISIFEQPAQDESLQAVFAASDLILDCTDNAEARRYISKQARHFQKPLLSAAAWPAGPRHSFSLE</sequence>
<dbReference type="InterPro" id="IPR035985">
    <property type="entry name" value="Ubiquitin-activating_enz"/>
</dbReference>
<dbReference type="Pfam" id="PF00899">
    <property type="entry name" value="ThiF"/>
    <property type="match status" value="1"/>
</dbReference>
<dbReference type="InterPro" id="IPR045886">
    <property type="entry name" value="ThiF/MoeB/HesA"/>
</dbReference>
<reference evidence="2 3" key="1">
    <citation type="submission" date="2020-04" db="EMBL/GenBank/DDBJ databases">
        <title>Salinimonas sp. HHU 13199.</title>
        <authorList>
            <person name="Cui X."/>
            <person name="Zhang D."/>
        </authorList>
    </citation>
    <scope>NUCLEOTIDE SEQUENCE [LARGE SCALE GENOMIC DNA]</scope>
    <source>
        <strain evidence="2 3">HHU 13199</strain>
    </source>
</reference>
<dbReference type="EMBL" id="JABBXD010000014">
    <property type="protein sequence ID" value="MBD3587464.1"/>
    <property type="molecule type" value="Genomic_DNA"/>
</dbReference>
<protein>
    <submittedName>
        <fullName evidence="2">HesA/MoeB/ThiF family protein</fullName>
    </submittedName>
</protein>
<dbReference type="SUPFAM" id="SSF69572">
    <property type="entry name" value="Activating enzymes of the ubiquitin-like proteins"/>
    <property type="match status" value="1"/>
</dbReference>
<keyword evidence="3" id="KW-1185">Reference proteome</keyword>
<comment type="caution">
    <text evidence="2">The sequence shown here is derived from an EMBL/GenBank/DDBJ whole genome shotgun (WGS) entry which is preliminary data.</text>
</comment>
<organism evidence="2 3">
    <name type="scientific">Salinimonas profundi</name>
    <dbReference type="NCBI Taxonomy" id="2729140"/>
    <lineage>
        <taxon>Bacteria</taxon>
        <taxon>Pseudomonadati</taxon>
        <taxon>Pseudomonadota</taxon>
        <taxon>Gammaproteobacteria</taxon>
        <taxon>Alteromonadales</taxon>
        <taxon>Alteromonadaceae</taxon>
        <taxon>Alteromonas/Salinimonas group</taxon>
        <taxon>Salinimonas</taxon>
    </lineage>
</organism>